<reference evidence="3 4" key="1">
    <citation type="submission" date="2016-10" db="EMBL/GenBank/DDBJ databases">
        <authorList>
            <person name="Cai Z."/>
        </authorList>
    </citation>
    <scope>NUCLEOTIDE SEQUENCE [LARGE SCALE GENOMIC DNA]</scope>
</reference>
<evidence type="ECO:0000313" key="4">
    <source>
        <dbReference type="Proteomes" id="UP000256970"/>
    </source>
</evidence>
<evidence type="ECO:0000313" key="2">
    <source>
        <dbReference type="EMBL" id="SZX70542.1"/>
    </source>
</evidence>
<keyword evidence="4" id="KW-1185">Reference proteome</keyword>
<keyword evidence="1" id="KW-0472">Membrane</keyword>
<dbReference type="EMBL" id="FNXT01000993">
    <property type="protein sequence ID" value="SZX70542.1"/>
    <property type="molecule type" value="Genomic_DNA"/>
</dbReference>
<keyword evidence="1" id="KW-0812">Transmembrane</keyword>
<feature type="transmembrane region" description="Helical" evidence="1">
    <location>
        <begin position="126"/>
        <end position="148"/>
    </location>
</feature>
<evidence type="ECO:0000313" key="3">
    <source>
        <dbReference type="EMBL" id="SZX79367.1"/>
    </source>
</evidence>
<gene>
    <name evidence="2" type="ORF">BQ4739_LOCUS10746</name>
    <name evidence="3" type="ORF">BQ4739_LOCUS19646</name>
</gene>
<dbReference type="Pfam" id="PF04654">
    <property type="entry name" value="DUF599"/>
    <property type="match status" value="1"/>
</dbReference>
<accession>A0A383WPI1</accession>
<dbReference type="PANTHER" id="PTHR31168:SF1">
    <property type="entry name" value="DUF599 FAMILY PROTEIN"/>
    <property type="match status" value="1"/>
</dbReference>
<dbReference type="PANTHER" id="PTHR31168">
    <property type="entry name" value="OS02G0292800 PROTEIN"/>
    <property type="match status" value="1"/>
</dbReference>
<evidence type="ECO:0008006" key="5">
    <source>
        <dbReference type="Google" id="ProtNLM"/>
    </source>
</evidence>
<name>A0A383WPI1_TETOB</name>
<dbReference type="EMBL" id="FNXT01001364">
    <property type="protein sequence ID" value="SZX79367.1"/>
    <property type="molecule type" value="Genomic_DNA"/>
</dbReference>
<protein>
    <recommendedName>
        <fullName evidence="5">DUF599 domain-containing protein</fullName>
    </recommendedName>
</protein>
<organism evidence="3 4">
    <name type="scientific">Tetradesmus obliquus</name>
    <name type="common">Green alga</name>
    <name type="synonym">Acutodesmus obliquus</name>
    <dbReference type="NCBI Taxonomy" id="3088"/>
    <lineage>
        <taxon>Eukaryota</taxon>
        <taxon>Viridiplantae</taxon>
        <taxon>Chlorophyta</taxon>
        <taxon>core chlorophytes</taxon>
        <taxon>Chlorophyceae</taxon>
        <taxon>CS clade</taxon>
        <taxon>Sphaeropleales</taxon>
        <taxon>Scenedesmaceae</taxon>
        <taxon>Tetradesmus</taxon>
    </lineage>
</organism>
<sequence length="338" mass="35429">MNWGSRTTAELIIVIISLGGFICYHVWLFGFRGRGYKVSAKYHDFFQAGKLARSIWAEACATDEKDAILGVQQARNAMTACTYLATISVALATAGITIIFDDTKIQRIQQLALNDAMLRHLSGSTLVQPTLVVALALGSLYASFICFAQSVRLYVHTGFYIRACTSRFNPGTLTVNEAKKVCIHAGMAFSVGLRLFYLFIPLVMWSIGCTALLISSVVMTSMIAYMDHFDMTSPELPDEDDLEAAQSLTARQTPAGPAAASAGRAAAGSPDVLELAATAGSYSLGPVIAAALAADGSVGSTAGTSTARQGGVQVAVGDGAAAAADIGRAGPAGLLRQQ</sequence>
<keyword evidence="1" id="KW-1133">Transmembrane helix</keyword>
<evidence type="ECO:0000256" key="1">
    <source>
        <dbReference type="SAM" id="Phobius"/>
    </source>
</evidence>
<dbReference type="Proteomes" id="UP000256970">
    <property type="component" value="Unassembled WGS sequence"/>
</dbReference>
<feature type="transmembrane region" description="Helical" evidence="1">
    <location>
        <begin position="12"/>
        <end position="31"/>
    </location>
</feature>
<dbReference type="InterPro" id="IPR006747">
    <property type="entry name" value="DUF599"/>
</dbReference>
<feature type="transmembrane region" description="Helical" evidence="1">
    <location>
        <begin position="205"/>
        <end position="226"/>
    </location>
</feature>
<feature type="transmembrane region" description="Helical" evidence="1">
    <location>
        <begin position="80"/>
        <end position="100"/>
    </location>
</feature>
<proteinExistence type="predicted"/>
<dbReference type="AlphaFoldDB" id="A0A383WPI1"/>